<dbReference type="NCBIfam" id="TIGR00138">
    <property type="entry name" value="rsmG_gidB"/>
    <property type="match status" value="1"/>
</dbReference>
<dbReference type="PANTHER" id="PTHR31760:SF0">
    <property type="entry name" value="S-ADENOSYL-L-METHIONINE-DEPENDENT METHYLTRANSFERASES SUPERFAMILY PROTEIN"/>
    <property type="match status" value="1"/>
</dbReference>
<keyword evidence="3" id="KW-0489">Methyltransferase</keyword>
<feature type="region of interest" description="Disordered" evidence="7">
    <location>
        <begin position="228"/>
        <end position="248"/>
    </location>
</feature>
<evidence type="ECO:0000256" key="2">
    <source>
        <dbReference type="ARBA" id="ARBA00022552"/>
    </source>
</evidence>
<dbReference type="Gene3D" id="3.40.50.150">
    <property type="entry name" value="Vaccinia Virus protein VP39"/>
    <property type="match status" value="1"/>
</dbReference>
<dbReference type="GO" id="GO:0005829">
    <property type="term" value="C:cytosol"/>
    <property type="evidence" value="ECO:0007669"/>
    <property type="project" value="TreeGrafter"/>
</dbReference>
<evidence type="ECO:0000313" key="8">
    <source>
        <dbReference type="EMBL" id="MBY6278592.1"/>
    </source>
</evidence>
<keyword evidence="5" id="KW-0949">S-adenosyl-L-methionine</keyword>
<dbReference type="PANTHER" id="PTHR31760">
    <property type="entry name" value="S-ADENOSYL-L-METHIONINE-DEPENDENT METHYLTRANSFERASES SUPERFAMILY PROTEIN"/>
    <property type="match status" value="1"/>
</dbReference>
<keyword evidence="2" id="KW-0698">rRNA processing</keyword>
<evidence type="ECO:0000256" key="4">
    <source>
        <dbReference type="ARBA" id="ARBA00022679"/>
    </source>
</evidence>
<keyword evidence="4" id="KW-0808">Transferase</keyword>
<evidence type="ECO:0000256" key="3">
    <source>
        <dbReference type="ARBA" id="ARBA00022603"/>
    </source>
</evidence>
<gene>
    <name evidence="8" type="ORF">CWE10_21130</name>
</gene>
<accession>A0A953I843</accession>
<proteinExistence type="inferred from homology"/>
<dbReference type="Proteomes" id="UP000732377">
    <property type="component" value="Unassembled WGS sequence"/>
</dbReference>
<dbReference type="SUPFAM" id="SSF53335">
    <property type="entry name" value="S-adenosyl-L-methionine-dependent methyltransferases"/>
    <property type="match status" value="1"/>
</dbReference>
<evidence type="ECO:0000256" key="6">
    <source>
        <dbReference type="ARBA" id="ARBA00031818"/>
    </source>
</evidence>
<dbReference type="AlphaFoldDB" id="A0A953I843"/>
<dbReference type="InterPro" id="IPR029063">
    <property type="entry name" value="SAM-dependent_MTases_sf"/>
</dbReference>
<feature type="non-terminal residue" evidence="8">
    <location>
        <position position="1"/>
    </location>
</feature>
<dbReference type="Pfam" id="PF02527">
    <property type="entry name" value="GidB"/>
    <property type="match status" value="1"/>
</dbReference>
<dbReference type="EMBL" id="PIUK01000618">
    <property type="protein sequence ID" value="MBY6278592.1"/>
    <property type="molecule type" value="Genomic_DNA"/>
</dbReference>
<evidence type="ECO:0000256" key="5">
    <source>
        <dbReference type="ARBA" id="ARBA00022691"/>
    </source>
</evidence>
<dbReference type="HAMAP" id="MF_00074">
    <property type="entry name" value="16SrRNA_methyltr_G"/>
    <property type="match status" value="1"/>
</dbReference>
<name>A0A953I843_SYMTR</name>
<dbReference type="GO" id="GO:0070043">
    <property type="term" value="F:rRNA (guanine-N7-)-methyltransferase activity"/>
    <property type="evidence" value="ECO:0007669"/>
    <property type="project" value="TreeGrafter"/>
</dbReference>
<evidence type="ECO:0000256" key="1">
    <source>
        <dbReference type="ARBA" id="ARBA00022490"/>
    </source>
</evidence>
<organism evidence="8 9">
    <name type="scientific">Symbiobacterium thermophilum</name>
    <dbReference type="NCBI Taxonomy" id="2734"/>
    <lineage>
        <taxon>Bacteria</taxon>
        <taxon>Bacillati</taxon>
        <taxon>Bacillota</taxon>
        <taxon>Clostridia</taxon>
        <taxon>Eubacteriales</taxon>
        <taxon>Symbiobacteriaceae</taxon>
        <taxon>Symbiobacterium</taxon>
    </lineage>
</organism>
<sequence>AKMEAAAYRGLLEEGLAALGLAADPRGVEAVLRHLELVRVWNERMNLTAITDPQEMVIKHALDAASGMAALGLEPGQRVLDVGTGAGFPGVVWKCLQPGIDLTLLESLQKRCRFLEEVGEAVVRPLSGGAGYQVVWGRAEDFGRKPEHREQYDVVTARAVAEMRVLVEYCLPFVRVGGRFLAMKGPSVGEEILAAEKAVAVLGGRVEEVRQLELPGGGGRRSLVLIRKERPTPKGYPRKAGVPAKNPL</sequence>
<dbReference type="InterPro" id="IPR003682">
    <property type="entry name" value="rRNA_ssu_MeTfrase_G"/>
</dbReference>
<evidence type="ECO:0000256" key="7">
    <source>
        <dbReference type="SAM" id="MobiDB-lite"/>
    </source>
</evidence>
<comment type="caution">
    <text evidence="8">The sequence shown here is derived from an EMBL/GenBank/DDBJ whole genome shotgun (WGS) entry which is preliminary data.</text>
</comment>
<evidence type="ECO:0000313" key="9">
    <source>
        <dbReference type="Proteomes" id="UP000732377"/>
    </source>
</evidence>
<protein>
    <recommendedName>
        <fullName evidence="6">Glucose-inhibited division protein B</fullName>
    </recommendedName>
</protein>
<dbReference type="RefSeq" id="WP_273382250.1">
    <property type="nucleotide sequence ID" value="NZ_PIUK01000618.1"/>
</dbReference>
<reference evidence="8" key="1">
    <citation type="submission" date="2017-11" db="EMBL/GenBank/DDBJ databases">
        <title>Three new genomes from thermophilic consortium.</title>
        <authorList>
            <person name="Quaggio R."/>
            <person name="Amgarten D."/>
            <person name="Setubal J.C."/>
        </authorList>
    </citation>
    <scope>NUCLEOTIDE SEQUENCE</scope>
    <source>
        <strain evidence="8">ZCTH01-B2</strain>
    </source>
</reference>
<dbReference type="FunFam" id="3.40.50.150:FF:000041">
    <property type="entry name" value="Ribosomal RNA small subunit methyltransferase G"/>
    <property type="match status" value="1"/>
</dbReference>
<keyword evidence="1" id="KW-0963">Cytoplasm</keyword>
<dbReference type="PIRSF" id="PIRSF003078">
    <property type="entry name" value="GidB"/>
    <property type="match status" value="1"/>
</dbReference>